<dbReference type="Proteomes" id="UP000280881">
    <property type="component" value="Unassembled WGS sequence"/>
</dbReference>
<proteinExistence type="predicted"/>
<evidence type="ECO:0000313" key="3">
    <source>
        <dbReference type="Proteomes" id="UP000280881"/>
    </source>
</evidence>
<comment type="caution">
    <text evidence="2">The sequence shown here is derived from an EMBL/GenBank/DDBJ whole genome shotgun (WGS) entry which is preliminary data.</text>
</comment>
<organism evidence="2 3">
    <name type="scientific">Thermovibrio guaymasensis</name>
    <dbReference type="NCBI Taxonomy" id="240167"/>
    <lineage>
        <taxon>Bacteria</taxon>
        <taxon>Pseudomonadati</taxon>
        <taxon>Aquificota</taxon>
        <taxon>Aquificia</taxon>
        <taxon>Desulfurobacteriales</taxon>
        <taxon>Desulfurobacteriaceae</taxon>
        <taxon>Thermovibrio</taxon>
    </lineage>
</organism>
<dbReference type="RefSeq" id="WP_121169810.1">
    <property type="nucleotide sequence ID" value="NZ_RBIE01000001.1"/>
</dbReference>
<sequence>MEVEEIKVPLRDVRKTIKEFYEEDKWHFITVNAVDLGGKVELKWFFSPYGEKERFKVVVSEVSYDEEIPTITYLIPSAWISEWELADLFGLNVEGAKTGLFLEPDSPKAPLRRG</sequence>
<dbReference type="Pfam" id="PF00329">
    <property type="entry name" value="Complex1_30kDa"/>
    <property type="match status" value="1"/>
</dbReference>
<evidence type="ECO:0000313" key="2">
    <source>
        <dbReference type="EMBL" id="RKQ63567.1"/>
    </source>
</evidence>
<feature type="domain" description="NADH:ubiquinone oxidoreductase 30kDa subunit" evidence="1">
    <location>
        <begin position="7"/>
        <end position="113"/>
    </location>
</feature>
<gene>
    <name evidence="2" type="ORF">C7457_0441</name>
</gene>
<reference evidence="2 3" key="1">
    <citation type="submission" date="2018-10" db="EMBL/GenBank/DDBJ databases">
        <title>Genomic Encyclopedia of Type Strains, Phase IV (KMG-IV): sequencing the most valuable type-strain genomes for metagenomic binning, comparative biology and taxonomic classification.</title>
        <authorList>
            <person name="Goeker M."/>
        </authorList>
    </citation>
    <scope>NUCLEOTIDE SEQUENCE [LARGE SCALE GENOMIC DNA]</scope>
    <source>
        <strain evidence="2 3">DSM 15521</strain>
    </source>
</reference>
<dbReference type="GO" id="GO:0008137">
    <property type="term" value="F:NADH dehydrogenase (ubiquinone) activity"/>
    <property type="evidence" value="ECO:0007669"/>
    <property type="project" value="InterPro"/>
</dbReference>
<dbReference type="EMBL" id="RBIE01000001">
    <property type="protein sequence ID" value="RKQ63567.1"/>
    <property type="molecule type" value="Genomic_DNA"/>
</dbReference>
<accession>A0A420W8D5</accession>
<dbReference type="SUPFAM" id="SSF143243">
    <property type="entry name" value="Nqo5-like"/>
    <property type="match status" value="1"/>
</dbReference>
<dbReference type="Gene3D" id="3.30.460.80">
    <property type="entry name" value="NADH:ubiquinone oxidoreductase, 30kDa subunit"/>
    <property type="match status" value="1"/>
</dbReference>
<keyword evidence="3" id="KW-1185">Reference proteome</keyword>
<dbReference type="AlphaFoldDB" id="A0A420W8D5"/>
<dbReference type="InterPro" id="IPR037232">
    <property type="entry name" value="NADH_quin_OxRdtase_su_C/D-like"/>
</dbReference>
<name>A0A420W8D5_9BACT</name>
<protein>
    <submittedName>
        <fullName evidence="2">Respiratory-subunit NADH dehydrogenase subunit</fullName>
    </submittedName>
</protein>
<dbReference type="InterPro" id="IPR001268">
    <property type="entry name" value="NADH_UbQ_OxRdtase_30kDa_su"/>
</dbReference>
<evidence type="ECO:0000259" key="1">
    <source>
        <dbReference type="Pfam" id="PF00329"/>
    </source>
</evidence>
<dbReference type="OrthoDB" id="5373242at2"/>